<dbReference type="Proteomes" id="UP000009168">
    <property type="component" value="Unassembled WGS sequence"/>
</dbReference>
<feature type="transmembrane region" description="Helical" evidence="1">
    <location>
        <begin position="33"/>
        <end position="53"/>
    </location>
</feature>
<dbReference type="HOGENOM" id="CLU_766156_0_0_1"/>
<organism evidence="2 3">
    <name type="scientific">Tetrahymena thermophila (strain SB210)</name>
    <dbReference type="NCBI Taxonomy" id="312017"/>
    <lineage>
        <taxon>Eukaryota</taxon>
        <taxon>Sar</taxon>
        <taxon>Alveolata</taxon>
        <taxon>Ciliophora</taxon>
        <taxon>Intramacronucleata</taxon>
        <taxon>Oligohymenophorea</taxon>
        <taxon>Hymenostomatida</taxon>
        <taxon>Tetrahymenina</taxon>
        <taxon>Tetrahymenidae</taxon>
        <taxon>Tetrahymena</taxon>
    </lineage>
</organism>
<keyword evidence="1" id="KW-1133">Transmembrane helix</keyword>
<keyword evidence="1 2" id="KW-0812">Transmembrane</keyword>
<dbReference type="GeneID" id="7847081"/>
<evidence type="ECO:0000313" key="3">
    <source>
        <dbReference type="Proteomes" id="UP000009168"/>
    </source>
</evidence>
<protein>
    <submittedName>
        <fullName evidence="2">Transmembrane protein, putative</fullName>
    </submittedName>
</protein>
<feature type="transmembrane region" description="Helical" evidence="1">
    <location>
        <begin position="94"/>
        <end position="113"/>
    </location>
</feature>
<reference evidence="3" key="1">
    <citation type="journal article" date="2006" name="PLoS Biol.">
        <title>Macronuclear genome sequence of the ciliate Tetrahymena thermophila, a model eukaryote.</title>
        <authorList>
            <person name="Eisen J.A."/>
            <person name="Coyne R.S."/>
            <person name="Wu M."/>
            <person name="Wu D."/>
            <person name="Thiagarajan M."/>
            <person name="Wortman J.R."/>
            <person name="Badger J.H."/>
            <person name="Ren Q."/>
            <person name="Amedeo P."/>
            <person name="Jones K.M."/>
            <person name="Tallon L.J."/>
            <person name="Delcher A.L."/>
            <person name="Salzberg S.L."/>
            <person name="Silva J.C."/>
            <person name="Haas B.J."/>
            <person name="Majoros W.H."/>
            <person name="Farzad M."/>
            <person name="Carlton J.M."/>
            <person name="Smith R.K. Jr."/>
            <person name="Garg J."/>
            <person name="Pearlman R.E."/>
            <person name="Karrer K.M."/>
            <person name="Sun L."/>
            <person name="Manning G."/>
            <person name="Elde N.C."/>
            <person name="Turkewitz A.P."/>
            <person name="Asai D.J."/>
            <person name="Wilkes D.E."/>
            <person name="Wang Y."/>
            <person name="Cai H."/>
            <person name="Collins K."/>
            <person name="Stewart B.A."/>
            <person name="Lee S.R."/>
            <person name="Wilamowska K."/>
            <person name="Weinberg Z."/>
            <person name="Ruzzo W.L."/>
            <person name="Wloga D."/>
            <person name="Gaertig J."/>
            <person name="Frankel J."/>
            <person name="Tsao C.-C."/>
            <person name="Gorovsky M.A."/>
            <person name="Keeling P.J."/>
            <person name="Waller R.F."/>
            <person name="Patron N.J."/>
            <person name="Cherry J.M."/>
            <person name="Stover N.A."/>
            <person name="Krieger C.J."/>
            <person name="del Toro C."/>
            <person name="Ryder H.F."/>
            <person name="Williamson S.C."/>
            <person name="Barbeau R.A."/>
            <person name="Hamilton E.P."/>
            <person name="Orias E."/>
        </authorList>
    </citation>
    <scope>NUCLEOTIDE SEQUENCE [LARGE SCALE GENOMIC DNA]</scope>
    <source>
        <strain evidence="3">SB210</strain>
    </source>
</reference>
<dbReference type="KEGG" id="tet:TTHERM_00732660"/>
<gene>
    <name evidence="2" type="ORF">TTHERM_00732660</name>
</gene>
<keyword evidence="3" id="KW-1185">Reference proteome</keyword>
<evidence type="ECO:0000256" key="1">
    <source>
        <dbReference type="SAM" id="Phobius"/>
    </source>
</evidence>
<dbReference type="EMBL" id="GG662485">
    <property type="protein sequence ID" value="EAS03419.2"/>
    <property type="molecule type" value="Genomic_DNA"/>
</dbReference>
<dbReference type="RefSeq" id="XP_001023664.2">
    <property type="nucleotide sequence ID" value="XM_001023664.3"/>
</dbReference>
<dbReference type="AlphaFoldDB" id="Q245E5"/>
<proteinExistence type="predicted"/>
<name>Q245E5_TETTS</name>
<sequence>MDQQDLLKASQFQEQIYSLVEYLDYIPYQKIQIQHLLITVVVISISIISFRLGKKKESNNFLSDRFRRKLEEFEQDAQIVNKRIEKNEDFIKKIYNLQILCFVVTTCYLIYIGFIEYQEDNNNKLIITSIAIIVIEACFQMYKNHLNTQIKQLNFKIQEDKNQQNVIMMQLISEMSEKMKNILSDILAKKIVNQCESEKEGIKKLYDQKIKTLQAESESERDSLKKKYETRISGLTQQQSSDRILCKSNICKKKRKLLKEKLKRSDWFIRNLSEFAWCSICASNMYEDPTQSFIENNISDQSINLEDSIMLNNTLTEDQSNDDDGKQGVFNKLNGSKGEVIKKECENNCLSKYFFLCKKIGEKYNNWTDIIDKFESKYKAEKLKLKQLNAAQ</sequence>
<dbReference type="InParanoid" id="Q245E5"/>
<accession>Q245E5</accession>
<keyword evidence="1" id="KW-0472">Membrane</keyword>
<feature type="transmembrane region" description="Helical" evidence="1">
    <location>
        <begin position="125"/>
        <end position="142"/>
    </location>
</feature>
<evidence type="ECO:0000313" key="2">
    <source>
        <dbReference type="EMBL" id="EAS03419.2"/>
    </source>
</evidence>